<feature type="transmembrane region" description="Helical" evidence="9">
    <location>
        <begin position="50"/>
        <end position="68"/>
    </location>
</feature>
<comment type="subcellular location">
    <subcellularLocation>
        <location evidence="1 9">Cell inner membrane</location>
        <topology evidence="1 9">Multi-pass membrane protein</topology>
    </subcellularLocation>
</comment>
<dbReference type="AlphaFoldDB" id="A0AA41QL84"/>
<dbReference type="PROSITE" id="PS51257">
    <property type="entry name" value="PROKAR_LIPOPROTEIN"/>
    <property type="match status" value="1"/>
</dbReference>
<feature type="transmembrane region" description="Helical" evidence="9">
    <location>
        <begin position="89"/>
        <end position="111"/>
    </location>
</feature>
<accession>A0AA41QL84</accession>
<organism evidence="11 12">
    <name type="scientific">Paradevosia shaoguanensis</name>
    <dbReference type="NCBI Taxonomy" id="1335043"/>
    <lineage>
        <taxon>Bacteria</taxon>
        <taxon>Pseudomonadati</taxon>
        <taxon>Pseudomonadota</taxon>
        <taxon>Alphaproteobacteria</taxon>
        <taxon>Hyphomicrobiales</taxon>
        <taxon>Devosiaceae</taxon>
        <taxon>Paradevosia</taxon>
    </lineage>
</organism>
<evidence type="ECO:0000313" key="12">
    <source>
        <dbReference type="Proteomes" id="UP001156140"/>
    </source>
</evidence>
<name>A0AA41QL84_9HYPH</name>
<proteinExistence type="inferred from homology"/>
<dbReference type="GO" id="GO:0022857">
    <property type="term" value="F:transmembrane transporter activity"/>
    <property type="evidence" value="ECO:0007669"/>
    <property type="project" value="UniProtKB-UniRule"/>
</dbReference>
<evidence type="ECO:0000256" key="9">
    <source>
        <dbReference type="RuleBase" id="RU369079"/>
    </source>
</evidence>
<keyword evidence="4 9" id="KW-0997">Cell inner membrane</keyword>
<feature type="transmembrane region" description="Helical" evidence="9">
    <location>
        <begin position="131"/>
        <end position="154"/>
    </location>
</feature>
<keyword evidence="5 9" id="KW-0812">Transmembrane</keyword>
<keyword evidence="2 9" id="KW-0813">Transport</keyword>
<keyword evidence="7 9" id="KW-0472">Membrane</keyword>
<evidence type="ECO:0000256" key="6">
    <source>
        <dbReference type="ARBA" id="ARBA00022989"/>
    </source>
</evidence>
<keyword evidence="12" id="KW-1185">Reference proteome</keyword>
<dbReference type="EMBL" id="JALAZD010000001">
    <property type="protein sequence ID" value="MCI0126664.1"/>
    <property type="molecule type" value="Genomic_DNA"/>
</dbReference>
<evidence type="ECO:0000256" key="8">
    <source>
        <dbReference type="ARBA" id="ARBA00038436"/>
    </source>
</evidence>
<comment type="caution">
    <text evidence="11">The sequence shown here is derived from an EMBL/GenBank/DDBJ whole genome shotgun (WGS) entry which is preliminary data.</text>
</comment>
<reference evidence="11" key="1">
    <citation type="submission" date="2022-03" db="EMBL/GenBank/DDBJ databases">
        <title>The complete genome sequence of a Methyloterrigena soli.</title>
        <authorList>
            <person name="Zi Z."/>
        </authorList>
    </citation>
    <scope>NUCLEOTIDE SEQUENCE</scope>
    <source>
        <strain evidence="11">M48</strain>
    </source>
</reference>
<evidence type="ECO:0000256" key="5">
    <source>
        <dbReference type="ARBA" id="ARBA00022692"/>
    </source>
</evidence>
<dbReference type="Proteomes" id="UP001156140">
    <property type="component" value="Unassembled WGS sequence"/>
</dbReference>
<dbReference type="PANTHER" id="PTHR35011">
    <property type="entry name" value="2,3-DIKETO-L-GULONATE TRAP TRANSPORTER SMALL PERMEASE PROTEIN YIAM"/>
    <property type="match status" value="1"/>
</dbReference>
<comment type="similarity">
    <text evidence="8 9">Belongs to the TRAP transporter small permease family.</text>
</comment>
<keyword evidence="6 9" id="KW-1133">Transmembrane helix</keyword>
<dbReference type="Pfam" id="PF04290">
    <property type="entry name" value="DctQ"/>
    <property type="match status" value="1"/>
</dbReference>
<dbReference type="InterPro" id="IPR055348">
    <property type="entry name" value="DctQ"/>
</dbReference>
<sequence length="165" mass="18817">MRKTFLRFERQLTHGAMWVACALFAIAACIGLLQIVTRFVFKIPTPWSEVTIRILLIWMVFLGIPAAFRRSAMISVDLMHRKAPDWFRPKLDILILAVTLFFLGLVAWWGVQYCLIAGNVQTIIGLEPLKMIWAYISLPLGCVLAMVAMVGHYLDPRHEELETAT</sequence>
<keyword evidence="3" id="KW-1003">Cell membrane</keyword>
<dbReference type="PANTHER" id="PTHR35011:SF11">
    <property type="entry name" value="TRAP TRANSPORTER SMALL PERMEASE PROTEIN"/>
    <property type="match status" value="1"/>
</dbReference>
<dbReference type="RefSeq" id="WP_281735462.1">
    <property type="nucleotide sequence ID" value="NZ_JAKETQ010000001.1"/>
</dbReference>
<feature type="domain" description="Tripartite ATP-independent periplasmic transporters DctQ component" evidence="10">
    <location>
        <begin position="28"/>
        <end position="154"/>
    </location>
</feature>
<evidence type="ECO:0000256" key="1">
    <source>
        <dbReference type="ARBA" id="ARBA00004429"/>
    </source>
</evidence>
<evidence type="ECO:0000313" key="11">
    <source>
        <dbReference type="EMBL" id="MCI0126664.1"/>
    </source>
</evidence>
<gene>
    <name evidence="11" type="ORF">ML536_07475</name>
</gene>
<feature type="transmembrane region" description="Helical" evidence="9">
    <location>
        <begin position="12"/>
        <end position="35"/>
    </location>
</feature>
<dbReference type="GO" id="GO:0015740">
    <property type="term" value="P:C4-dicarboxylate transport"/>
    <property type="evidence" value="ECO:0007669"/>
    <property type="project" value="TreeGrafter"/>
</dbReference>
<dbReference type="GO" id="GO:0005886">
    <property type="term" value="C:plasma membrane"/>
    <property type="evidence" value="ECO:0007669"/>
    <property type="project" value="UniProtKB-SubCell"/>
</dbReference>
<comment type="function">
    <text evidence="9">Part of the tripartite ATP-independent periplasmic (TRAP) transport system.</text>
</comment>
<evidence type="ECO:0000256" key="4">
    <source>
        <dbReference type="ARBA" id="ARBA00022519"/>
    </source>
</evidence>
<dbReference type="InterPro" id="IPR007387">
    <property type="entry name" value="TRAP_DctQ"/>
</dbReference>
<protein>
    <recommendedName>
        <fullName evidence="9">TRAP transporter small permease protein</fullName>
    </recommendedName>
</protein>
<evidence type="ECO:0000259" key="10">
    <source>
        <dbReference type="Pfam" id="PF04290"/>
    </source>
</evidence>
<evidence type="ECO:0000256" key="2">
    <source>
        <dbReference type="ARBA" id="ARBA00022448"/>
    </source>
</evidence>
<evidence type="ECO:0000256" key="7">
    <source>
        <dbReference type="ARBA" id="ARBA00023136"/>
    </source>
</evidence>
<evidence type="ECO:0000256" key="3">
    <source>
        <dbReference type="ARBA" id="ARBA00022475"/>
    </source>
</evidence>
<comment type="subunit">
    <text evidence="9">The complex comprises the extracytoplasmic solute receptor protein and the two transmembrane proteins.</text>
</comment>